<reference evidence="4" key="1">
    <citation type="submission" date="2021-02" db="EMBL/GenBank/DDBJ databases">
        <title>Genome sequence Cadophora malorum strain M34.</title>
        <authorList>
            <person name="Stefanovic E."/>
            <person name="Vu D."/>
            <person name="Scully C."/>
            <person name="Dijksterhuis J."/>
            <person name="Roader J."/>
            <person name="Houbraken J."/>
        </authorList>
    </citation>
    <scope>NUCLEOTIDE SEQUENCE</scope>
    <source>
        <strain evidence="4">M34</strain>
    </source>
</reference>
<feature type="domain" description="Glycoside hydrolase 131 catalytic N-terminal" evidence="3">
    <location>
        <begin position="19"/>
        <end position="251"/>
    </location>
</feature>
<evidence type="ECO:0000256" key="1">
    <source>
        <dbReference type="SAM" id="MobiDB-lite"/>
    </source>
</evidence>
<proteinExistence type="predicted"/>
<protein>
    <recommendedName>
        <fullName evidence="3">Glycoside hydrolase 131 catalytic N-terminal domain-containing protein</fullName>
    </recommendedName>
</protein>
<feature type="compositionally biased region" description="Acidic residues" evidence="1">
    <location>
        <begin position="361"/>
        <end position="372"/>
    </location>
</feature>
<accession>A0A8H7TA74</accession>
<dbReference type="PANTHER" id="PTHR34612">
    <property type="entry name" value="GH131_N DOMAIN-CONTAINING PROTEIN"/>
    <property type="match status" value="1"/>
</dbReference>
<dbReference type="Proteomes" id="UP000664132">
    <property type="component" value="Unassembled WGS sequence"/>
</dbReference>
<dbReference type="OrthoDB" id="120072at2759"/>
<sequence>MMRAFALLSSVSLAVAGTVLFDGRFNDMTSSSELDAWSFSNPVGPYQYYIHGPDTAASYVNLDSTFKNPADTGSSQGVKISLTDNAFWNGQTMRRTELIPQTSAAINAGKVFYHFSMSRSATNAPSESHEHQIAFFESHFTEMKSGWQSGATGTTDPLLRWVVSGSTEWNVTWEADVWHNVAYEIDFSAGSVAFYHSTGADDLVLTVPAVPVSASSDGKDWHLGMLELPRDGYPFVNEDIFFSGVYIESGDITLSVTGPGGAASPDVSSSAAAAPVASSTAAAPVVASSSAVTIPATNSVAPVVETTPVATSAPVETEVSPSTTPIAAPIATPIASSSAVVAPEPSTTFSSAVASATSAPIEDDDEDCEYYE</sequence>
<keyword evidence="2" id="KW-0732">Signal</keyword>
<dbReference type="Gene3D" id="2.60.120.1160">
    <property type="match status" value="1"/>
</dbReference>
<dbReference type="Pfam" id="PF18271">
    <property type="entry name" value="GH131_N"/>
    <property type="match status" value="1"/>
</dbReference>
<feature type="signal peptide" evidence="2">
    <location>
        <begin position="1"/>
        <end position="16"/>
    </location>
</feature>
<dbReference type="PANTHER" id="PTHR34612:SF6">
    <property type="entry name" value="GLYCOSIDE HYDROLASE 131 CATALYTIC N-TERMINAL DOMAIN-CONTAINING PROTEIN"/>
    <property type="match status" value="1"/>
</dbReference>
<comment type="caution">
    <text evidence="4">The sequence shown here is derived from an EMBL/GenBank/DDBJ whole genome shotgun (WGS) entry which is preliminary data.</text>
</comment>
<dbReference type="EMBL" id="JAFJYH010000234">
    <property type="protein sequence ID" value="KAG4415148.1"/>
    <property type="molecule type" value="Genomic_DNA"/>
</dbReference>
<evidence type="ECO:0000256" key="2">
    <source>
        <dbReference type="SAM" id="SignalP"/>
    </source>
</evidence>
<evidence type="ECO:0000313" key="5">
    <source>
        <dbReference type="Proteomes" id="UP000664132"/>
    </source>
</evidence>
<organism evidence="4 5">
    <name type="scientific">Cadophora malorum</name>
    <dbReference type="NCBI Taxonomy" id="108018"/>
    <lineage>
        <taxon>Eukaryota</taxon>
        <taxon>Fungi</taxon>
        <taxon>Dikarya</taxon>
        <taxon>Ascomycota</taxon>
        <taxon>Pezizomycotina</taxon>
        <taxon>Leotiomycetes</taxon>
        <taxon>Helotiales</taxon>
        <taxon>Ploettnerulaceae</taxon>
        <taxon>Cadophora</taxon>
    </lineage>
</organism>
<dbReference type="AlphaFoldDB" id="A0A8H7TA74"/>
<keyword evidence="5" id="KW-1185">Reference proteome</keyword>
<dbReference type="InterPro" id="IPR041524">
    <property type="entry name" value="GH131_N"/>
</dbReference>
<gene>
    <name evidence="4" type="ORF">IFR04_011740</name>
</gene>
<feature type="region of interest" description="Disordered" evidence="1">
    <location>
        <begin position="351"/>
        <end position="372"/>
    </location>
</feature>
<evidence type="ECO:0000259" key="3">
    <source>
        <dbReference type="Pfam" id="PF18271"/>
    </source>
</evidence>
<evidence type="ECO:0000313" key="4">
    <source>
        <dbReference type="EMBL" id="KAG4415148.1"/>
    </source>
</evidence>
<feature type="chain" id="PRO_5034551582" description="Glycoside hydrolase 131 catalytic N-terminal domain-containing protein" evidence="2">
    <location>
        <begin position="17"/>
        <end position="372"/>
    </location>
</feature>
<name>A0A8H7TA74_9HELO</name>